<evidence type="ECO:0000313" key="2">
    <source>
        <dbReference type="EMBL" id="MBD1318603.1"/>
    </source>
</evidence>
<evidence type="ECO:0000256" key="1">
    <source>
        <dbReference type="SAM" id="Phobius"/>
    </source>
</evidence>
<keyword evidence="1" id="KW-0472">Membrane</keyword>
<protein>
    <recommendedName>
        <fullName evidence="4">PQQ-like domain-containing protein</fullName>
    </recommendedName>
</protein>
<keyword evidence="1" id="KW-0812">Transmembrane</keyword>
<dbReference type="Proteomes" id="UP000602395">
    <property type="component" value="Unassembled WGS sequence"/>
</dbReference>
<dbReference type="EMBL" id="JACWMS010000001">
    <property type="protein sequence ID" value="MBD1318603.1"/>
    <property type="molecule type" value="Genomic_DNA"/>
</dbReference>
<dbReference type="RefSeq" id="WP_190265714.1">
    <property type="nucleotide sequence ID" value="NZ_BAABAD010000003.1"/>
</dbReference>
<evidence type="ECO:0000313" key="3">
    <source>
        <dbReference type="Proteomes" id="UP000602395"/>
    </source>
</evidence>
<dbReference type="SUPFAM" id="SSF50998">
    <property type="entry name" value="Quinoprotein alcohol dehydrogenase-like"/>
    <property type="match status" value="1"/>
</dbReference>
<sequence>MVRIRPERRTPVDLVVSAAIVVILLVAGLLVWAHSAVRHTDSAQAAASVPDVAPATAVPAGFTPLWRARSAVTDTPAIARSVVVTADGGSVVGRDPATGHEVWHYRRDLGLCAIVAAWPSSNNEVLAAYRNSRGCGEVTALNGSSGQREGGRSSDADDRIHLVADSGYVVSQGSTRLETWGSNLVRGIEYGRVDAPVKPDVQPGRTGCRLMSATTGGDRVAVIEHCGDEPGYRLTVLGAVLNKDEEVQQYGSSLITDGTSGPAPVAIAMSSSGIAVYDGGGNRPAPASNDAPAGPVAPSVRQFTTDGVPTVVNTVAGAPAPPENVEPVTNGGLTSYFTGGTTVVLDAQNVRPIYQVPGAIGTGDVMAGQLLLPTATGISVRDAATGREVRSIPIRRDGYTRGPISLRVQGSTVIEQWGSTVAAYGPA</sequence>
<keyword evidence="3" id="KW-1185">Reference proteome</keyword>
<comment type="caution">
    <text evidence="2">The sequence shown here is derived from an EMBL/GenBank/DDBJ whole genome shotgun (WGS) entry which is preliminary data.</text>
</comment>
<organism evidence="2 3">
    <name type="scientific">Gordonia hankookensis</name>
    <dbReference type="NCBI Taxonomy" id="589403"/>
    <lineage>
        <taxon>Bacteria</taxon>
        <taxon>Bacillati</taxon>
        <taxon>Actinomycetota</taxon>
        <taxon>Actinomycetes</taxon>
        <taxon>Mycobacteriales</taxon>
        <taxon>Gordoniaceae</taxon>
        <taxon>Gordonia</taxon>
    </lineage>
</organism>
<accession>A0ABR7W771</accession>
<keyword evidence="1" id="KW-1133">Transmembrane helix</keyword>
<feature type="transmembrane region" description="Helical" evidence="1">
    <location>
        <begin position="12"/>
        <end position="33"/>
    </location>
</feature>
<reference evidence="2 3" key="1">
    <citation type="submission" date="2020-09" db="EMBL/GenBank/DDBJ databases">
        <title>Novel species in genus Gordonia.</title>
        <authorList>
            <person name="Zhang G."/>
        </authorList>
    </citation>
    <scope>NUCLEOTIDE SEQUENCE [LARGE SCALE GENOMIC DNA]</scope>
    <source>
        <strain evidence="2 3">ON-33</strain>
    </source>
</reference>
<gene>
    <name evidence="2" type="ORF">IDF66_03325</name>
</gene>
<dbReference type="InterPro" id="IPR011047">
    <property type="entry name" value="Quinoprotein_ADH-like_sf"/>
</dbReference>
<proteinExistence type="predicted"/>
<name>A0ABR7W771_9ACTN</name>
<evidence type="ECO:0008006" key="4">
    <source>
        <dbReference type="Google" id="ProtNLM"/>
    </source>
</evidence>